<evidence type="ECO:0000313" key="4">
    <source>
        <dbReference type="Proteomes" id="UP000238823"/>
    </source>
</evidence>
<dbReference type="InterPro" id="IPR016181">
    <property type="entry name" value="Acyl_CoA_acyltransferase"/>
</dbReference>
<dbReference type="EC" id="2.3.1.-" evidence="3"/>
<dbReference type="SUPFAM" id="SSF55729">
    <property type="entry name" value="Acyl-CoA N-acyltransferases (Nat)"/>
    <property type="match status" value="1"/>
</dbReference>
<organism evidence="3 4">
    <name type="scientific">Enhygromyxa salina</name>
    <dbReference type="NCBI Taxonomy" id="215803"/>
    <lineage>
        <taxon>Bacteria</taxon>
        <taxon>Pseudomonadati</taxon>
        <taxon>Myxococcota</taxon>
        <taxon>Polyangia</taxon>
        <taxon>Nannocystales</taxon>
        <taxon>Nannocystaceae</taxon>
        <taxon>Enhygromyxa</taxon>
    </lineage>
</organism>
<dbReference type="CDD" id="cd04301">
    <property type="entry name" value="NAT_SF"/>
    <property type="match status" value="1"/>
</dbReference>
<reference evidence="3 4" key="1">
    <citation type="submission" date="2018-03" db="EMBL/GenBank/DDBJ databases">
        <title>Draft Genome Sequences of the Obligatory Marine Myxobacteria Enhygromyxa salina SWB007.</title>
        <authorList>
            <person name="Poehlein A."/>
            <person name="Moghaddam J.A."/>
            <person name="Harms H."/>
            <person name="Alanjari M."/>
            <person name="Koenig G.M."/>
            <person name="Daniel R."/>
            <person name="Schaeberle T.F."/>
        </authorList>
    </citation>
    <scope>NUCLEOTIDE SEQUENCE [LARGE SCALE GENOMIC DNA]</scope>
    <source>
        <strain evidence="3 4">SWB007</strain>
    </source>
</reference>
<evidence type="ECO:0000256" key="1">
    <source>
        <dbReference type="SAM" id="MobiDB-lite"/>
    </source>
</evidence>
<dbReference type="Gene3D" id="3.40.630.30">
    <property type="match status" value="1"/>
</dbReference>
<comment type="caution">
    <text evidence="3">The sequence shown here is derived from an EMBL/GenBank/DDBJ whole genome shotgun (WGS) entry which is preliminary data.</text>
</comment>
<dbReference type="EMBL" id="PVNL01000014">
    <property type="protein sequence ID" value="PRQ09684.1"/>
    <property type="molecule type" value="Genomic_DNA"/>
</dbReference>
<name>A0A2S9YX75_9BACT</name>
<keyword evidence="3" id="KW-0012">Acyltransferase</keyword>
<keyword evidence="3" id="KW-0808">Transferase</keyword>
<dbReference type="GO" id="GO:0016747">
    <property type="term" value="F:acyltransferase activity, transferring groups other than amino-acyl groups"/>
    <property type="evidence" value="ECO:0007669"/>
    <property type="project" value="InterPro"/>
</dbReference>
<dbReference type="Proteomes" id="UP000238823">
    <property type="component" value="Unassembled WGS sequence"/>
</dbReference>
<feature type="region of interest" description="Disordered" evidence="1">
    <location>
        <begin position="147"/>
        <end position="178"/>
    </location>
</feature>
<evidence type="ECO:0000313" key="3">
    <source>
        <dbReference type="EMBL" id="PRQ09684.1"/>
    </source>
</evidence>
<dbReference type="Pfam" id="PF00583">
    <property type="entry name" value="Acetyltransf_1"/>
    <property type="match status" value="1"/>
</dbReference>
<proteinExistence type="predicted"/>
<dbReference type="InterPro" id="IPR000182">
    <property type="entry name" value="GNAT_dom"/>
</dbReference>
<protein>
    <submittedName>
        <fullName evidence="3">N-acetyltransferase YodP</fullName>
        <ecNumber evidence="3">2.3.1.-</ecNumber>
    </submittedName>
</protein>
<evidence type="ECO:0000259" key="2">
    <source>
        <dbReference type="PROSITE" id="PS51186"/>
    </source>
</evidence>
<gene>
    <name evidence="3" type="primary">yodP</name>
    <name evidence="3" type="ORF">ENSA7_06000</name>
</gene>
<feature type="domain" description="N-acetyltransferase" evidence="2">
    <location>
        <begin position="174"/>
        <end position="325"/>
    </location>
</feature>
<dbReference type="AlphaFoldDB" id="A0A2S9YX75"/>
<accession>A0A2S9YX75</accession>
<sequence>MMIENLLAANAKAVCPHAHALHIDQDDPHELILQVAGAPSVHARDDVYSDRIRCDHPGSPGGASLGRSLLAAAEQLDRGRVIAFVRPAAEQGLKQVGFEREGLIPGFYEGEVACAVMGAYPDASRGDLAHPREVAEVKALLAAHEAQLSNPDPRSGPRSGQADASHPRPARPRIETHRATVDDAAAIASLLDETFSAYPTPSGDPEYVAAAIADGTPFRVIEERGRVVACASADLIADARTAELTDCATRPSHRGRGLMQNVLLDLMDDLRALDYPTAFTLARARVPGVNLAFARLGFSFNGTMRQSCRIGEGIEDMNIMSRRLDSHAG</sequence>
<dbReference type="PROSITE" id="PS51186">
    <property type="entry name" value="GNAT"/>
    <property type="match status" value="1"/>
</dbReference>